<organism evidence="3 4">
    <name type="scientific">Cyanistes caeruleus</name>
    <name type="common">Eurasian blue tit</name>
    <name type="synonym">Parus caeruleus</name>
    <dbReference type="NCBI Taxonomy" id="156563"/>
    <lineage>
        <taxon>Eukaryota</taxon>
        <taxon>Metazoa</taxon>
        <taxon>Chordata</taxon>
        <taxon>Craniata</taxon>
        <taxon>Vertebrata</taxon>
        <taxon>Euteleostomi</taxon>
        <taxon>Archelosauria</taxon>
        <taxon>Archosauria</taxon>
        <taxon>Dinosauria</taxon>
        <taxon>Saurischia</taxon>
        <taxon>Theropoda</taxon>
        <taxon>Coelurosauria</taxon>
        <taxon>Aves</taxon>
        <taxon>Neognathae</taxon>
        <taxon>Neoaves</taxon>
        <taxon>Telluraves</taxon>
        <taxon>Australaves</taxon>
        <taxon>Passeriformes</taxon>
        <taxon>Paridae</taxon>
        <taxon>Cyanistes</taxon>
    </lineage>
</organism>
<evidence type="ECO:0000313" key="4">
    <source>
        <dbReference type="Proteomes" id="UP000694410"/>
    </source>
</evidence>
<feature type="domain" description="Maestro/Maestro-like HEAT-repeats" evidence="2">
    <location>
        <begin position="386"/>
        <end position="602"/>
    </location>
</feature>
<accession>A0A8C0U503</accession>
<reference evidence="3" key="1">
    <citation type="submission" date="2025-08" db="UniProtKB">
        <authorList>
            <consortium name="Ensembl"/>
        </authorList>
    </citation>
    <scope>IDENTIFICATION</scope>
</reference>
<proteinExistence type="predicted"/>
<dbReference type="Ensembl" id="ENSCCET00000006165.1">
    <property type="protein sequence ID" value="ENSCCEP00000003703.1"/>
    <property type="gene ID" value="ENSCCEG00000004110.1"/>
</dbReference>
<dbReference type="PANTHER" id="PTHR23120:SF42">
    <property type="entry name" value="MAESTRO HEAT-LIKE REPEAT FAMILY MEMBER 3"/>
    <property type="match status" value="1"/>
</dbReference>
<evidence type="ECO:0000313" key="3">
    <source>
        <dbReference type="Ensembl" id="ENSCCEP00000003703.1"/>
    </source>
</evidence>
<dbReference type="AlphaFoldDB" id="A0A8C0U503"/>
<gene>
    <name evidence="3" type="primary">LOC111944326</name>
</gene>
<dbReference type="SUPFAM" id="SSF48371">
    <property type="entry name" value="ARM repeat"/>
    <property type="match status" value="1"/>
</dbReference>
<dbReference type="Pfam" id="PF23227">
    <property type="entry name" value="HEAT_MROH2B_C"/>
    <property type="match status" value="1"/>
</dbReference>
<protein>
    <submittedName>
        <fullName evidence="3">Maestro heat-like repeat-containing protein family member 7</fullName>
    </submittedName>
</protein>
<dbReference type="PANTHER" id="PTHR23120">
    <property type="entry name" value="MAESTRO-RELATED HEAT DOMAIN-CONTAINING"/>
    <property type="match status" value="1"/>
</dbReference>
<dbReference type="InterPro" id="IPR055406">
    <property type="entry name" value="HEAT_Maestro"/>
</dbReference>
<feature type="compositionally biased region" description="Basic and acidic residues" evidence="1">
    <location>
        <begin position="51"/>
        <end position="60"/>
    </location>
</feature>
<evidence type="ECO:0000259" key="2">
    <source>
        <dbReference type="Pfam" id="PF23227"/>
    </source>
</evidence>
<dbReference type="Proteomes" id="UP000694410">
    <property type="component" value="Unplaced"/>
</dbReference>
<dbReference type="InterPro" id="IPR011989">
    <property type="entry name" value="ARM-like"/>
</dbReference>
<sequence>MNPGSDVEQRPPSVPKMTWVKEEKEGPGTAPAQQPGELEQFQPPQQGAAMERTREQERSRGLFRTTAQMICKFMKRIREEETSAIGTVVRAYSPIFKTKTSAALLDMLVEEGPSSPKQVLPMVRFIHQWLKANEFPEYNLYRPLLDLTEAQPADVVMALLRVAPWCDRAATTMWKSIMCSCRAAEPAMLILLDVLGTWPELSMCTSDGDHTAVLALAATVVIWKILQLPCVPHAVTVYFPRLLVHLLLQVLFSTLDLPEKVDTFWKRCQQQHGLAISPNRFAVQTLKALLCRLHYEDVVAAVEDECGWDTLLCAGTHHCAVGVLARAMRHVSLPLCSAIAFYLLGLLSKDTAHGDLAAMAFLVEMLECLDSSEYRDSVLEIASSKLQSECRERRRLALRGLVVLGKNSSMAKRMWSLHERLVELLGENDSHVLGMSIALLSRLFLYNGGPITIPLGLQLAEALLPLFDNEDSQVQLCSMFIFQEMMDLVPKEGKKALKSHVQQSLLPLSLHCHDENQRVVDASRETLLCSARFLKRKDLQQMLRVDQTWRFGEGLLAQDRSRAAEHLHRALLYLDSPQESLRAAAIRFIGMAGQHLRGNKRELQSICQGE</sequence>
<dbReference type="InterPro" id="IPR045206">
    <property type="entry name" value="Maestro_heat-like_prot"/>
</dbReference>
<dbReference type="Gene3D" id="1.25.10.10">
    <property type="entry name" value="Leucine-rich Repeat Variant"/>
    <property type="match status" value="1"/>
</dbReference>
<feature type="region of interest" description="Disordered" evidence="1">
    <location>
        <begin position="1"/>
        <end position="61"/>
    </location>
</feature>
<dbReference type="InterPro" id="IPR016024">
    <property type="entry name" value="ARM-type_fold"/>
</dbReference>
<keyword evidence="4" id="KW-1185">Reference proteome</keyword>
<dbReference type="GO" id="GO:0005737">
    <property type="term" value="C:cytoplasm"/>
    <property type="evidence" value="ECO:0007669"/>
    <property type="project" value="TreeGrafter"/>
</dbReference>
<evidence type="ECO:0000256" key="1">
    <source>
        <dbReference type="SAM" id="MobiDB-lite"/>
    </source>
</evidence>
<name>A0A8C0U503_CYACU</name>
<reference evidence="3" key="2">
    <citation type="submission" date="2025-09" db="UniProtKB">
        <authorList>
            <consortium name="Ensembl"/>
        </authorList>
    </citation>
    <scope>IDENTIFICATION</scope>
</reference>